<keyword evidence="5" id="KW-0175">Coiled coil</keyword>
<evidence type="ECO:0000256" key="2">
    <source>
        <dbReference type="ARBA" id="ARBA00022771"/>
    </source>
</evidence>
<organism evidence="8 9">
    <name type="scientific">Steinernema hermaphroditum</name>
    <dbReference type="NCBI Taxonomy" id="289476"/>
    <lineage>
        <taxon>Eukaryota</taxon>
        <taxon>Metazoa</taxon>
        <taxon>Ecdysozoa</taxon>
        <taxon>Nematoda</taxon>
        <taxon>Chromadorea</taxon>
        <taxon>Rhabditida</taxon>
        <taxon>Tylenchina</taxon>
        <taxon>Panagrolaimomorpha</taxon>
        <taxon>Strongyloidoidea</taxon>
        <taxon>Steinernematidae</taxon>
        <taxon>Steinernema</taxon>
    </lineage>
</organism>
<dbReference type="InterPro" id="IPR017907">
    <property type="entry name" value="Znf_RING_CS"/>
</dbReference>
<evidence type="ECO:0000256" key="5">
    <source>
        <dbReference type="SAM" id="Coils"/>
    </source>
</evidence>
<dbReference type="GO" id="GO:0061630">
    <property type="term" value="F:ubiquitin protein ligase activity"/>
    <property type="evidence" value="ECO:0007669"/>
    <property type="project" value="TreeGrafter"/>
</dbReference>
<keyword evidence="6" id="KW-0812">Transmembrane</keyword>
<protein>
    <recommendedName>
        <fullName evidence="7">RING-type domain-containing protein</fullName>
    </recommendedName>
</protein>
<evidence type="ECO:0000256" key="6">
    <source>
        <dbReference type="SAM" id="Phobius"/>
    </source>
</evidence>
<keyword evidence="1" id="KW-0479">Metal-binding</keyword>
<dbReference type="GO" id="GO:0008270">
    <property type="term" value="F:zinc ion binding"/>
    <property type="evidence" value="ECO:0007669"/>
    <property type="project" value="UniProtKB-KW"/>
</dbReference>
<keyword evidence="6" id="KW-1133">Transmembrane helix</keyword>
<evidence type="ECO:0000256" key="4">
    <source>
        <dbReference type="PROSITE-ProRule" id="PRU00175"/>
    </source>
</evidence>
<dbReference type="PROSITE" id="PS00518">
    <property type="entry name" value="ZF_RING_1"/>
    <property type="match status" value="1"/>
</dbReference>
<dbReference type="PROSITE" id="PS50089">
    <property type="entry name" value="ZF_RING_2"/>
    <property type="match status" value="1"/>
</dbReference>
<gene>
    <name evidence="8" type="ORF">QR680_001612</name>
</gene>
<dbReference type="InterPro" id="IPR051435">
    <property type="entry name" value="RING_finger_E3_ubiq-ligases"/>
</dbReference>
<dbReference type="Pfam" id="PF13445">
    <property type="entry name" value="zf-RING_UBOX"/>
    <property type="match status" value="1"/>
</dbReference>
<dbReference type="Proteomes" id="UP001175271">
    <property type="component" value="Unassembled WGS sequence"/>
</dbReference>
<dbReference type="InterPro" id="IPR001841">
    <property type="entry name" value="Znf_RING"/>
</dbReference>
<evidence type="ECO:0000313" key="8">
    <source>
        <dbReference type="EMBL" id="KAK0396188.1"/>
    </source>
</evidence>
<dbReference type="InterPro" id="IPR013083">
    <property type="entry name" value="Znf_RING/FYVE/PHD"/>
</dbReference>
<evidence type="ECO:0000256" key="1">
    <source>
        <dbReference type="ARBA" id="ARBA00022723"/>
    </source>
</evidence>
<sequence length="187" mass="21235">MKSFFKSVKERLIGSSKPKNYPVVDLADDADSLLINSSCLHCPICYEVFGSAPDMLPCGHSFCSSCVGKLRLDAKYSSVFSGFVYECPFCREVCSVEESPMRNFAVEAVLESVADSAEPICPEDYLVMNLRFTNKRLMRRVTELEEQKRELTVKVEEHGRMLRYAFWIFSSVLIVLIAKLFQATSRL</sequence>
<dbReference type="AlphaFoldDB" id="A0AA39GZ14"/>
<keyword evidence="3" id="KW-0862">Zinc</keyword>
<dbReference type="InterPro" id="IPR027370">
    <property type="entry name" value="Znf-RING_euk"/>
</dbReference>
<feature type="domain" description="RING-type" evidence="7">
    <location>
        <begin position="42"/>
        <end position="91"/>
    </location>
</feature>
<dbReference type="PANTHER" id="PTHR22791:SF6">
    <property type="entry name" value="RING-TYPE DOMAIN-CONTAINING PROTEIN"/>
    <property type="match status" value="1"/>
</dbReference>
<reference evidence="8" key="1">
    <citation type="submission" date="2023-06" db="EMBL/GenBank/DDBJ databases">
        <title>Genomic analysis of the entomopathogenic nematode Steinernema hermaphroditum.</title>
        <authorList>
            <person name="Schwarz E.M."/>
            <person name="Heppert J.K."/>
            <person name="Baniya A."/>
            <person name="Schwartz H.T."/>
            <person name="Tan C.-H."/>
            <person name="Antoshechkin I."/>
            <person name="Sternberg P.W."/>
            <person name="Goodrich-Blair H."/>
            <person name="Dillman A.R."/>
        </authorList>
    </citation>
    <scope>NUCLEOTIDE SEQUENCE</scope>
    <source>
        <strain evidence="8">PS9179</strain>
        <tissue evidence="8">Whole animal</tissue>
    </source>
</reference>
<evidence type="ECO:0000313" key="9">
    <source>
        <dbReference type="Proteomes" id="UP001175271"/>
    </source>
</evidence>
<keyword evidence="6" id="KW-0472">Membrane</keyword>
<dbReference type="GO" id="GO:0016567">
    <property type="term" value="P:protein ubiquitination"/>
    <property type="evidence" value="ECO:0007669"/>
    <property type="project" value="TreeGrafter"/>
</dbReference>
<keyword evidence="9" id="KW-1185">Reference proteome</keyword>
<comment type="caution">
    <text evidence="8">The sequence shown here is derived from an EMBL/GenBank/DDBJ whole genome shotgun (WGS) entry which is preliminary data.</text>
</comment>
<dbReference type="SUPFAM" id="SSF57850">
    <property type="entry name" value="RING/U-box"/>
    <property type="match status" value="1"/>
</dbReference>
<dbReference type="PANTHER" id="PTHR22791">
    <property type="entry name" value="RING-TYPE DOMAIN-CONTAINING PROTEIN"/>
    <property type="match status" value="1"/>
</dbReference>
<feature type="transmembrane region" description="Helical" evidence="6">
    <location>
        <begin position="164"/>
        <end position="181"/>
    </location>
</feature>
<dbReference type="SMART" id="SM00184">
    <property type="entry name" value="RING"/>
    <property type="match status" value="1"/>
</dbReference>
<dbReference type="EMBL" id="JAUCMV010000005">
    <property type="protein sequence ID" value="KAK0396188.1"/>
    <property type="molecule type" value="Genomic_DNA"/>
</dbReference>
<accession>A0AA39GZ14</accession>
<evidence type="ECO:0000256" key="3">
    <source>
        <dbReference type="ARBA" id="ARBA00022833"/>
    </source>
</evidence>
<proteinExistence type="predicted"/>
<evidence type="ECO:0000259" key="7">
    <source>
        <dbReference type="PROSITE" id="PS50089"/>
    </source>
</evidence>
<feature type="coiled-coil region" evidence="5">
    <location>
        <begin position="127"/>
        <end position="161"/>
    </location>
</feature>
<dbReference type="Gene3D" id="3.30.40.10">
    <property type="entry name" value="Zinc/RING finger domain, C3HC4 (zinc finger)"/>
    <property type="match status" value="1"/>
</dbReference>
<name>A0AA39GZ14_9BILA</name>
<keyword evidence="2 4" id="KW-0863">Zinc-finger</keyword>